<evidence type="ECO:0000256" key="2">
    <source>
        <dbReference type="ARBA" id="ARBA00023002"/>
    </source>
</evidence>
<dbReference type="AlphaFoldDB" id="A0A1Z5R7R0"/>
<dbReference type="PANTHER" id="PTHR10209">
    <property type="entry name" value="OXIDOREDUCTASE, 2OG-FE II OXYGENASE FAMILY PROTEIN"/>
    <property type="match status" value="1"/>
</dbReference>
<dbReference type="InterPro" id="IPR027443">
    <property type="entry name" value="IPNS-like_sf"/>
</dbReference>
<dbReference type="Gramene" id="OQU79770">
    <property type="protein sequence ID" value="OQU79770"/>
    <property type="gene ID" value="SORBI_3007G010350"/>
</dbReference>
<keyword evidence="1" id="KW-0479">Metal-binding</keyword>
<dbReference type="eggNOG" id="KOG0143">
    <property type="taxonomic scope" value="Eukaryota"/>
</dbReference>
<dbReference type="GO" id="GO:0046872">
    <property type="term" value="F:metal ion binding"/>
    <property type="evidence" value="ECO:0007669"/>
    <property type="project" value="UniProtKB-KW"/>
</dbReference>
<evidence type="ECO:0000313" key="4">
    <source>
        <dbReference type="EMBL" id="OQU79770.1"/>
    </source>
</evidence>
<proteinExistence type="predicted"/>
<evidence type="ECO:0000313" key="5">
    <source>
        <dbReference type="Proteomes" id="UP000000768"/>
    </source>
</evidence>
<dbReference type="InParanoid" id="A0A1Z5R7R0"/>
<dbReference type="GO" id="GO:0016491">
    <property type="term" value="F:oxidoreductase activity"/>
    <property type="evidence" value="ECO:0007669"/>
    <property type="project" value="UniProtKB-KW"/>
</dbReference>
<dbReference type="SUPFAM" id="SSF51197">
    <property type="entry name" value="Clavaminate synthase-like"/>
    <property type="match status" value="1"/>
</dbReference>
<sequence>MAAVDDVDALVLLDFHESRAGVRGLVESGGAAAVPGALGRPNRRPLPPALFQVTNHGVPAGTVEAFNEQPLASRSAYYVLRLDRRACHIYTIPARNAGQPAMARRREIVLRLGHGESYLDHLPAACLDALLEYHRSLTVLGKKMIAGLLSEALGVAAGQGSAVHVEATLMQCHYYPPCPHRR</sequence>
<dbReference type="PANTHER" id="PTHR10209:SF662">
    <property type="entry name" value="OS01G0536400 PROTEIN"/>
    <property type="match status" value="1"/>
</dbReference>
<organism evidence="4 5">
    <name type="scientific">Sorghum bicolor</name>
    <name type="common">Sorghum</name>
    <name type="synonym">Sorghum vulgare</name>
    <dbReference type="NCBI Taxonomy" id="4558"/>
    <lineage>
        <taxon>Eukaryota</taxon>
        <taxon>Viridiplantae</taxon>
        <taxon>Streptophyta</taxon>
        <taxon>Embryophyta</taxon>
        <taxon>Tracheophyta</taxon>
        <taxon>Spermatophyta</taxon>
        <taxon>Magnoliopsida</taxon>
        <taxon>Liliopsida</taxon>
        <taxon>Poales</taxon>
        <taxon>Poaceae</taxon>
        <taxon>PACMAD clade</taxon>
        <taxon>Panicoideae</taxon>
        <taxon>Andropogonodae</taxon>
        <taxon>Andropogoneae</taxon>
        <taxon>Sorghinae</taxon>
        <taxon>Sorghum</taxon>
    </lineage>
</organism>
<accession>A0A1Z5R7R0</accession>
<dbReference type="Gene3D" id="2.60.120.330">
    <property type="entry name" value="B-lactam Antibiotic, Isopenicillin N Synthase, Chain"/>
    <property type="match status" value="1"/>
</dbReference>
<keyword evidence="5" id="KW-1185">Reference proteome</keyword>
<dbReference type="Proteomes" id="UP000000768">
    <property type="component" value="Chromosome 7"/>
</dbReference>
<name>A0A1Z5R7R0_SORBI</name>
<keyword evidence="2" id="KW-0560">Oxidoreductase</keyword>
<dbReference type="STRING" id="4558.A0A1Z5R7R0"/>
<reference evidence="4 5" key="1">
    <citation type="journal article" date="2009" name="Nature">
        <title>The Sorghum bicolor genome and the diversification of grasses.</title>
        <authorList>
            <person name="Paterson A.H."/>
            <person name="Bowers J.E."/>
            <person name="Bruggmann R."/>
            <person name="Dubchak I."/>
            <person name="Grimwood J."/>
            <person name="Gundlach H."/>
            <person name="Haberer G."/>
            <person name="Hellsten U."/>
            <person name="Mitros T."/>
            <person name="Poliakov A."/>
            <person name="Schmutz J."/>
            <person name="Spannagl M."/>
            <person name="Tang H."/>
            <person name="Wang X."/>
            <person name="Wicker T."/>
            <person name="Bharti A.K."/>
            <person name="Chapman J."/>
            <person name="Feltus F.A."/>
            <person name="Gowik U."/>
            <person name="Grigoriev I.V."/>
            <person name="Lyons E."/>
            <person name="Maher C.A."/>
            <person name="Martis M."/>
            <person name="Narechania A."/>
            <person name="Otillar R.P."/>
            <person name="Penning B.W."/>
            <person name="Salamov A.A."/>
            <person name="Wang Y."/>
            <person name="Zhang L."/>
            <person name="Carpita N.C."/>
            <person name="Freeling M."/>
            <person name="Gingle A.R."/>
            <person name="Hash C.T."/>
            <person name="Keller B."/>
            <person name="Klein P."/>
            <person name="Kresovich S."/>
            <person name="McCann M.C."/>
            <person name="Ming R."/>
            <person name="Peterson D.G."/>
            <person name="Mehboob-ur-Rahman"/>
            <person name="Ware D."/>
            <person name="Westhoff P."/>
            <person name="Mayer K.F."/>
            <person name="Messing J."/>
            <person name="Rokhsar D.S."/>
        </authorList>
    </citation>
    <scope>NUCLEOTIDE SEQUENCE [LARGE SCALE GENOMIC DNA]</scope>
    <source>
        <strain evidence="5">cv. BTx623</strain>
    </source>
</reference>
<protein>
    <submittedName>
        <fullName evidence="4">Uncharacterized protein</fullName>
    </submittedName>
</protein>
<gene>
    <name evidence="4" type="ORF">SORBI_3007G010350</name>
</gene>
<reference evidence="5" key="2">
    <citation type="journal article" date="2018" name="Plant J.">
        <title>The Sorghum bicolor reference genome: improved assembly, gene annotations, a transcriptome atlas, and signatures of genome organization.</title>
        <authorList>
            <person name="McCormick R.F."/>
            <person name="Truong S.K."/>
            <person name="Sreedasyam A."/>
            <person name="Jenkins J."/>
            <person name="Shu S."/>
            <person name="Sims D."/>
            <person name="Kennedy M."/>
            <person name="Amirebrahimi M."/>
            <person name="Weers B.D."/>
            <person name="McKinley B."/>
            <person name="Mattison A."/>
            <person name="Morishige D.T."/>
            <person name="Grimwood J."/>
            <person name="Schmutz J."/>
            <person name="Mullet J.E."/>
        </authorList>
    </citation>
    <scope>NUCLEOTIDE SEQUENCE [LARGE SCALE GENOMIC DNA]</scope>
    <source>
        <strain evidence="5">cv. BTx623</strain>
    </source>
</reference>
<dbReference type="EMBL" id="CM000766">
    <property type="protein sequence ID" value="OQU79770.1"/>
    <property type="molecule type" value="Genomic_DNA"/>
</dbReference>
<evidence type="ECO:0000256" key="1">
    <source>
        <dbReference type="ARBA" id="ARBA00022723"/>
    </source>
</evidence>
<evidence type="ECO:0000256" key="3">
    <source>
        <dbReference type="ARBA" id="ARBA00023004"/>
    </source>
</evidence>
<keyword evidence="3" id="KW-0408">Iron</keyword>